<sequence>MLYLIKKKKKLPHLLKPLKIKLALKKMMNQKIISEEILIKFFDELIDFLHEKKCVFHMSSIHSRNISEEILNKIKSNLANSIIKSAGDDIRKSDVIERINSLSNQNFCQCFIHIFSLRNIIEKSLSFYGKEMPSALSEFNFSFDQKEEIKKVLYDKIFSGLYINLLRLDNLLRPYLVLNHDLSYFDKFTAELTNNQIKRSLRDNQTEFNVRSPITKDGYARPFYICSVFENYATCNSNNSLGLQIVDVLISNFNRALKGNFDNPIQIAKAIGKLTINSYIKGVYPIELIYLSEKLTLSKDELSLISMVEDMPYKLFGFKKDPDNIYKDI</sequence>
<gene>
    <name evidence="1" type="ORF">EEN95_19585</name>
</gene>
<name>A0A3J4MLB2_SALER</name>
<organism evidence="1">
    <name type="scientific">Salmonella enterica</name>
    <name type="common">Salmonella choleraesuis</name>
    <dbReference type="NCBI Taxonomy" id="28901"/>
    <lineage>
        <taxon>Bacteria</taxon>
        <taxon>Pseudomonadati</taxon>
        <taxon>Pseudomonadota</taxon>
        <taxon>Gammaproteobacteria</taxon>
        <taxon>Enterobacterales</taxon>
        <taxon>Enterobacteriaceae</taxon>
        <taxon>Salmonella</taxon>
    </lineage>
</organism>
<dbReference type="AlphaFoldDB" id="A0A3J4MLB2"/>
<evidence type="ECO:0000313" key="1">
    <source>
        <dbReference type="EMBL" id="MFK71385.1"/>
    </source>
</evidence>
<protein>
    <submittedName>
        <fullName evidence="1">Uncharacterized protein</fullName>
    </submittedName>
</protein>
<accession>A0A3J4MLB2</accession>
<reference evidence="1" key="1">
    <citation type="submission" date="2018-11" db="EMBL/GenBank/DDBJ databases">
        <authorList>
            <consortium name="PulseNet: The National Subtyping Network for Foodborne Disease Surveillance"/>
            <person name="Tarr C.L."/>
            <person name="Trees E."/>
            <person name="Katz L.S."/>
            <person name="Carleton-Romer H.A."/>
            <person name="Stroika S."/>
            <person name="Kucerova Z."/>
            <person name="Roache K.F."/>
            <person name="Sabol A.L."/>
            <person name="Besser J."/>
            <person name="Gerner-Smidt P."/>
        </authorList>
    </citation>
    <scope>NUCLEOTIDE SEQUENCE [LARGE SCALE GENOMIC DNA]</scope>
    <source>
        <strain evidence="1">PNUSAS057377</strain>
    </source>
</reference>
<dbReference type="Proteomes" id="UP000885320">
    <property type="component" value="Unassembled WGS sequence"/>
</dbReference>
<proteinExistence type="predicted"/>
<comment type="caution">
    <text evidence="1">The sequence shown here is derived from an EMBL/GenBank/DDBJ whole genome shotgun (WGS) entry which is preliminary data.</text>
</comment>
<dbReference type="EMBL" id="RMUA01000038">
    <property type="protein sequence ID" value="MFK71385.1"/>
    <property type="molecule type" value="Genomic_DNA"/>
</dbReference>